<gene>
    <name evidence="9" type="primary">bauD</name>
    <name evidence="9" type="ORF">NHU_03331</name>
</gene>
<comment type="subcellular location">
    <subcellularLocation>
        <location evidence="1">Cell membrane</location>
        <topology evidence="1">Multi-pass membrane protein</topology>
    </subcellularLocation>
</comment>
<dbReference type="Proteomes" id="UP000064912">
    <property type="component" value="Chromosome"/>
</dbReference>
<accession>A0A0D6B6I8</accession>
<evidence type="ECO:0000313" key="10">
    <source>
        <dbReference type="Proteomes" id="UP000064912"/>
    </source>
</evidence>
<feature type="transmembrane region" description="Helical" evidence="8">
    <location>
        <begin position="277"/>
        <end position="296"/>
    </location>
</feature>
<evidence type="ECO:0000256" key="3">
    <source>
        <dbReference type="ARBA" id="ARBA00022448"/>
    </source>
</evidence>
<evidence type="ECO:0000256" key="7">
    <source>
        <dbReference type="ARBA" id="ARBA00023136"/>
    </source>
</evidence>
<evidence type="ECO:0000256" key="4">
    <source>
        <dbReference type="ARBA" id="ARBA00022475"/>
    </source>
</evidence>
<name>A0A0D6B6I8_RHOSU</name>
<dbReference type="PANTHER" id="PTHR30472">
    <property type="entry name" value="FERRIC ENTEROBACTIN TRANSPORT SYSTEM PERMEASE PROTEIN"/>
    <property type="match status" value="1"/>
</dbReference>
<dbReference type="KEGG" id="rsu:NHU_03331"/>
<dbReference type="GO" id="GO:0033214">
    <property type="term" value="P:siderophore-iron import into cell"/>
    <property type="evidence" value="ECO:0007669"/>
    <property type="project" value="TreeGrafter"/>
</dbReference>
<dbReference type="GO" id="GO:0005886">
    <property type="term" value="C:plasma membrane"/>
    <property type="evidence" value="ECO:0007669"/>
    <property type="project" value="UniProtKB-SubCell"/>
</dbReference>
<keyword evidence="4" id="KW-1003">Cell membrane</keyword>
<dbReference type="eggNOG" id="COG4606">
    <property type="taxonomic scope" value="Bacteria"/>
</dbReference>
<organism evidence="9 10">
    <name type="scientific">Rhodovulum sulfidophilum</name>
    <name type="common">Rhodobacter sulfidophilus</name>
    <dbReference type="NCBI Taxonomy" id="35806"/>
    <lineage>
        <taxon>Bacteria</taxon>
        <taxon>Pseudomonadati</taxon>
        <taxon>Pseudomonadota</taxon>
        <taxon>Alphaproteobacteria</taxon>
        <taxon>Rhodobacterales</taxon>
        <taxon>Paracoccaceae</taxon>
        <taxon>Rhodovulum</taxon>
    </lineage>
</organism>
<keyword evidence="7 8" id="KW-0472">Membrane</keyword>
<reference evidence="9 10" key="1">
    <citation type="submission" date="2015-02" db="EMBL/GenBank/DDBJ databases">
        <title>Genome sequene of Rhodovulum sulfidophilum DSM 2351.</title>
        <authorList>
            <person name="Nagao N."/>
        </authorList>
    </citation>
    <scope>NUCLEOTIDE SEQUENCE [LARGE SCALE GENOMIC DNA]</scope>
    <source>
        <strain evidence="9 10">DSM 2351</strain>
    </source>
</reference>
<dbReference type="InterPro" id="IPR037294">
    <property type="entry name" value="ABC_BtuC-like"/>
</dbReference>
<evidence type="ECO:0000256" key="5">
    <source>
        <dbReference type="ARBA" id="ARBA00022692"/>
    </source>
</evidence>
<feature type="transmembrane region" description="Helical" evidence="8">
    <location>
        <begin position="143"/>
        <end position="165"/>
    </location>
</feature>
<keyword evidence="5 8" id="KW-0812">Transmembrane</keyword>
<dbReference type="EMBL" id="AP014800">
    <property type="protein sequence ID" value="BAQ70465.1"/>
    <property type="molecule type" value="Genomic_DNA"/>
</dbReference>
<feature type="transmembrane region" description="Helical" evidence="8">
    <location>
        <begin position="245"/>
        <end position="265"/>
    </location>
</feature>
<dbReference type="CDD" id="cd06550">
    <property type="entry name" value="TM_ABC_iron-siderophores_like"/>
    <property type="match status" value="1"/>
</dbReference>
<evidence type="ECO:0000256" key="8">
    <source>
        <dbReference type="SAM" id="Phobius"/>
    </source>
</evidence>
<feature type="transmembrane region" description="Helical" evidence="8">
    <location>
        <begin position="113"/>
        <end position="134"/>
    </location>
</feature>
<sequence length="324" mass="34334">MPLSPATPSLARRAALPATFAALSLASLLIGAKDIGIGWIFDPSPEALLVLTASRLPRLIALVLTGMGLAISGVILQQILRNRFAEPATTGGMEAAKLGILVALTLFPASAPLLRMGVAMLFCLAANLIFVAILQRIRFRDAVLVPVIGLMFGAVLGALAEFYAFSRNMLQSMQGWMLGDFSRIVQGHYEMIYLVLPVVALTYVFARRFTVLAMGQDMAKSLGLGYRGMVALGLTLVSATVAATVITAGAVPFVGLVVPNLVTLWRGDNLRQTLPTVALSGGCLLLFCDILGRIVIYPYEVPLGLTVGAVGGAIFLLLILRRPA</sequence>
<dbReference type="PATRIC" id="fig|35806.4.peg.3419"/>
<dbReference type="AlphaFoldDB" id="A0A0D6B6I8"/>
<dbReference type="Gene3D" id="1.10.3470.10">
    <property type="entry name" value="ABC transporter involved in vitamin B12 uptake, BtuC"/>
    <property type="match status" value="1"/>
</dbReference>
<evidence type="ECO:0000256" key="1">
    <source>
        <dbReference type="ARBA" id="ARBA00004651"/>
    </source>
</evidence>
<feature type="transmembrane region" description="Helical" evidence="8">
    <location>
        <begin position="56"/>
        <end position="76"/>
    </location>
</feature>
<dbReference type="GO" id="GO:0022857">
    <property type="term" value="F:transmembrane transporter activity"/>
    <property type="evidence" value="ECO:0007669"/>
    <property type="project" value="InterPro"/>
</dbReference>
<dbReference type="SUPFAM" id="SSF81345">
    <property type="entry name" value="ABC transporter involved in vitamin B12 uptake, BtuC"/>
    <property type="match status" value="1"/>
</dbReference>
<feature type="transmembrane region" description="Helical" evidence="8">
    <location>
        <begin position="185"/>
        <end position="206"/>
    </location>
</feature>
<evidence type="ECO:0000256" key="6">
    <source>
        <dbReference type="ARBA" id="ARBA00022989"/>
    </source>
</evidence>
<evidence type="ECO:0000256" key="2">
    <source>
        <dbReference type="ARBA" id="ARBA00007935"/>
    </source>
</evidence>
<proteinExistence type="inferred from homology"/>
<keyword evidence="3" id="KW-0813">Transport</keyword>
<dbReference type="PANTHER" id="PTHR30472:SF27">
    <property type="entry name" value="PETROBACTIN IMPORT SYSTEM PERMEASE PROTEIN YCLN"/>
    <property type="match status" value="1"/>
</dbReference>
<protein>
    <submittedName>
        <fullName evidence="9">Ferric siderophore ABC transporter, permease protein</fullName>
    </submittedName>
</protein>
<feature type="transmembrane region" description="Helical" evidence="8">
    <location>
        <begin position="302"/>
        <end position="320"/>
    </location>
</feature>
<comment type="similarity">
    <text evidence="2">Belongs to the binding-protein-dependent transport system permease family. FecCD subfamily.</text>
</comment>
<keyword evidence="6 8" id="KW-1133">Transmembrane helix</keyword>
<dbReference type="InterPro" id="IPR000522">
    <property type="entry name" value="ABC_transptr_permease_BtuC"/>
</dbReference>
<dbReference type="Pfam" id="PF01032">
    <property type="entry name" value="FecCD"/>
    <property type="match status" value="1"/>
</dbReference>
<evidence type="ECO:0000313" key="9">
    <source>
        <dbReference type="EMBL" id="BAQ70465.1"/>
    </source>
</evidence>
<feature type="transmembrane region" description="Helical" evidence="8">
    <location>
        <begin position="218"/>
        <end position="239"/>
    </location>
</feature>